<organism evidence="1 2">
    <name type="scientific">Pleurodeles waltl</name>
    <name type="common">Iberian ribbed newt</name>
    <dbReference type="NCBI Taxonomy" id="8319"/>
    <lineage>
        <taxon>Eukaryota</taxon>
        <taxon>Metazoa</taxon>
        <taxon>Chordata</taxon>
        <taxon>Craniata</taxon>
        <taxon>Vertebrata</taxon>
        <taxon>Euteleostomi</taxon>
        <taxon>Amphibia</taxon>
        <taxon>Batrachia</taxon>
        <taxon>Caudata</taxon>
        <taxon>Salamandroidea</taxon>
        <taxon>Salamandridae</taxon>
        <taxon>Pleurodelinae</taxon>
        <taxon>Pleurodeles</taxon>
    </lineage>
</organism>
<gene>
    <name evidence="1" type="ORF">NDU88_000472</name>
</gene>
<sequence>MSSEIASAVVNLRVSASFSEGRGRFEKHKSPERANEGEVKAARLQEVHGGTEVVEQVLVRRVSTFGLLGIPILSERQSRQKPSLRERT</sequence>
<accession>A0AAV7KTJ5</accession>
<dbReference type="AlphaFoldDB" id="A0AAV7KTJ5"/>
<proteinExistence type="predicted"/>
<reference evidence="1" key="1">
    <citation type="journal article" date="2022" name="bioRxiv">
        <title>Sequencing and chromosome-scale assembly of the giantPleurodeles waltlgenome.</title>
        <authorList>
            <person name="Brown T."/>
            <person name="Elewa A."/>
            <person name="Iarovenko S."/>
            <person name="Subramanian E."/>
            <person name="Araus A.J."/>
            <person name="Petzold A."/>
            <person name="Susuki M."/>
            <person name="Suzuki K.-i.T."/>
            <person name="Hayashi T."/>
            <person name="Toyoda A."/>
            <person name="Oliveira C."/>
            <person name="Osipova E."/>
            <person name="Leigh N.D."/>
            <person name="Simon A."/>
            <person name="Yun M.H."/>
        </authorList>
    </citation>
    <scope>NUCLEOTIDE SEQUENCE</scope>
    <source>
        <strain evidence="1">20211129_DDA</strain>
        <tissue evidence="1">Liver</tissue>
    </source>
</reference>
<protein>
    <submittedName>
        <fullName evidence="1">Uncharacterized protein</fullName>
    </submittedName>
</protein>
<keyword evidence="2" id="KW-1185">Reference proteome</keyword>
<dbReference type="Proteomes" id="UP001066276">
    <property type="component" value="Chromosome 12"/>
</dbReference>
<evidence type="ECO:0000313" key="1">
    <source>
        <dbReference type="EMBL" id="KAJ1080253.1"/>
    </source>
</evidence>
<evidence type="ECO:0000313" key="2">
    <source>
        <dbReference type="Proteomes" id="UP001066276"/>
    </source>
</evidence>
<comment type="caution">
    <text evidence="1">The sequence shown here is derived from an EMBL/GenBank/DDBJ whole genome shotgun (WGS) entry which is preliminary data.</text>
</comment>
<dbReference type="EMBL" id="JANPWB010000016">
    <property type="protein sequence ID" value="KAJ1080253.1"/>
    <property type="molecule type" value="Genomic_DNA"/>
</dbReference>
<name>A0AAV7KTJ5_PLEWA</name>